<dbReference type="EMBL" id="CP012670">
    <property type="protein sequence ID" value="AUX25645.1"/>
    <property type="molecule type" value="Genomic_DNA"/>
</dbReference>
<dbReference type="AlphaFoldDB" id="A0A4P2Q806"/>
<evidence type="ECO:0000313" key="5">
    <source>
        <dbReference type="Proteomes" id="UP000295781"/>
    </source>
</evidence>
<protein>
    <submittedName>
        <fullName evidence="4">Inosine-5-monophosphate dehydrogenase</fullName>
        <ecNumber evidence="4">1.1.1.205</ecNumber>
    </submittedName>
</protein>
<dbReference type="CDD" id="cd04623">
    <property type="entry name" value="CBS_pair_bac_euk"/>
    <property type="match status" value="1"/>
</dbReference>
<gene>
    <name evidence="4" type="ORF">SOCEGT47_061940</name>
</gene>
<dbReference type="OrthoDB" id="9807125at2"/>
<evidence type="ECO:0000259" key="3">
    <source>
        <dbReference type="PROSITE" id="PS51371"/>
    </source>
</evidence>
<feature type="domain" description="CBS" evidence="3">
    <location>
        <begin position="76"/>
        <end position="132"/>
    </location>
</feature>
<keyword evidence="4" id="KW-0560">Oxidoreductase</keyword>
<dbReference type="PROSITE" id="PS51371">
    <property type="entry name" value="CBS"/>
    <property type="match status" value="1"/>
</dbReference>
<dbReference type="SMART" id="SM00116">
    <property type="entry name" value="CBS"/>
    <property type="match status" value="2"/>
</dbReference>
<dbReference type="EC" id="1.1.1.205" evidence="4"/>
<dbReference type="GO" id="GO:0003938">
    <property type="term" value="F:IMP dehydrogenase activity"/>
    <property type="evidence" value="ECO:0007669"/>
    <property type="project" value="UniProtKB-EC"/>
</dbReference>
<proteinExistence type="predicted"/>
<dbReference type="Pfam" id="PF00571">
    <property type="entry name" value="CBS"/>
    <property type="match status" value="2"/>
</dbReference>
<reference evidence="4 5" key="1">
    <citation type="submission" date="2015-09" db="EMBL/GenBank/DDBJ databases">
        <title>Sorangium comparison.</title>
        <authorList>
            <person name="Zaburannyi N."/>
            <person name="Bunk B."/>
            <person name="Overmann J."/>
            <person name="Mueller R."/>
        </authorList>
    </citation>
    <scope>NUCLEOTIDE SEQUENCE [LARGE SCALE GENOMIC DNA]</scope>
    <source>
        <strain evidence="4 5">So ceGT47</strain>
    </source>
</reference>
<evidence type="ECO:0000256" key="2">
    <source>
        <dbReference type="PROSITE-ProRule" id="PRU00703"/>
    </source>
</evidence>
<organism evidence="4 5">
    <name type="scientific">Sorangium cellulosum</name>
    <name type="common">Polyangium cellulosum</name>
    <dbReference type="NCBI Taxonomy" id="56"/>
    <lineage>
        <taxon>Bacteria</taxon>
        <taxon>Pseudomonadati</taxon>
        <taxon>Myxococcota</taxon>
        <taxon>Polyangia</taxon>
        <taxon>Polyangiales</taxon>
        <taxon>Polyangiaceae</taxon>
        <taxon>Sorangium</taxon>
    </lineage>
</organism>
<dbReference type="SUPFAM" id="SSF54631">
    <property type="entry name" value="CBS-domain pair"/>
    <property type="match status" value="1"/>
</dbReference>
<name>A0A4P2Q806_SORCE</name>
<dbReference type="RefSeq" id="WP_129352699.1">
    <property type="nucleotide sequence ID" value="NZ_CP012670.1"/>
</dbReference>
<dbReference type="Proteomes" id="UP000295781">
    <property type="component" value="Chromosome"/>
</dbReference>
<dbReference type="Gene3D" id="3.10.580.10">
    <property type="entry name" value="CBS-domain"/>
    <property type="match status" value="1"/>
</dbReference>
<dbReference type="InterPro" id="IPR044725">
    <property type="entry name" value="CBSX3_CBS_dom"/>
</dbReference>
<dbReference type="PANTHER" id="PTHR43080:SF2">
    <property type="entry name" value="CBS DOMAIN-CONTAINING PROTEIN"/>
    <property type="match status" value="1"/>
</dbReference>
<evidence type="ECO:0000256" key="1">
    <source>
        <dbReference type="ARBA" id="ARBA00023122"/>
    </source>
</evidence>
<dbReference type="PANTHER" id="PTHR43080">
    <property type="entry name" value="CBS DOMAIN-CONTAINING PROTEIN CBSX3, MITOCHONDRIAL"/>
    <property type="match status" value="1"/>
</dbReference>
<accession>A0A4P2Q806</accession>
<sequence length="145" mass="15924">MGSVDEILNRKGRGVYTISPEATVFEAVQSMCARRVGALLVSIDASPSGIISERDVLTRVILARREPATTLVAEVMTREVVCVEPSTPARQAMAVMTERRCRHLPVAHDGRVVGMLSIGDLVHWASREQEAEIKMLTDYVQGVYS</sequence>
<dbReference type="InterPro" id="IPR046342">
    <property type="entry name" value="CBS_dom_sf"/>
</dbReference>
<keyword evidence="1 2" id="KW-0129">CBS domain</keyword>
<dbReference type="InterPro" id="IPR000644">
    <property type="entry name" value="CBS_dom"/>
</dbReference>
<dbReference type="InterPro" id="IPR051257">
    <property type="entry name" value="Diverse_CBS-Domain"/>
</dbReference>
<evidence type="ECO:0000313" key="4">
    <source>
        <dbReference type="EMBL" id="AUX25645.1"/>
    </source>
</evidence>